<dbReference type="FunFam" id="3.40.309.10:FF:000009">
    <property type="entry name" value="Aldehyde dehydrogenase A"/>
    <property type="match status" value="1"/>
</dbReference>
<dbReference type="InterPro" id="IPR015590">
    <property type="entry name" value="Aldehyde_DH_dom"/>
</dbReference>
<dbReference type="Gene3D" id="3.40.605.10">
    <property type="entry name" value="Aldehyde Dehydrogenase, Chain A, domain 1"/>
    <property type="match status" value="1"/>
</dbReference>
<dbReference type="GO" id="GO:0016620">
    <property type="term" value="F:oxidoreductase activity, acting on the aldehyde or oxo group of donors, NAD or NADP as acceptor"/>
    <property type="evidence" value="ECO:0007669"/>
    <property type="project" value="InterPro"/>
</dbReference>
<keyword evidence="2" id="KW-0560">Oxidoreductase</keyword>
<proteinExistence type="inferred from homology"/>
<gene>
    <name evidence="4" type="ORF">F8568_019595</name>
</gene>
<dbReference type="Proteomes" id="UP000462055">
    <property type="component" value="Unassembled WGS sequence"/>
</dbReference>
<protein>
    <submittedName>
        <fullName evidence="4">Aldehyde dehydrogenase family protein</fullName>
    </submittedName>
</protein>
<dbReference type="RefSeq" id="WP_151595004.1">
    <property type="nucleotide sequence ID" value="NZ_WBMS02000014.1"/>
</dbReference>
<accession>A0A6I4M8Q6</accession>
<dbReference type="Pfam" id="PF00171">
    <property type="entry name" value="Aldedh"/>
    <property type="match status" value="1"/>
</dbReference>
<dbReference type="AlphaFoldDB" id="A0A6I4M8Q6"/>
<keyword evidence="5" id="KW-1185">Reference proteome</keyword>
<name>A0A6I4M8Q6_9ACTN</name>
<dbReference type="Gene3D" id="3.40.309.10">
    <property type="entry name" value="Aldehyde Dehydrogenase, Chain A, domain 2"/>
    <property type="match status" value="1"/>
</dbReference>
<organism evidence="4 5">
    <name type="scientific">Actinomadura physcomitrii</name>
    <dbReference type="NCBI Taxonomy" id="2650748"/>
    <lineage>
        <taxon>Bacteria</taxon>
        <taxon>Bacillati</taxon>
        <taxon>Actinomycetota</taxon>
        <taxon>Actinomycetes</taxon>
        <taxon>Streptosporangiales</taxon>
        <taxon>Thermomonosporaceae</taxon>
        <taxon>Actinomadura</taxon>
    </lineage>
</organism>
<evidence type="ECO:0000256" key="2">
    <source>
        <dbReference type="ARBA" id="ARBA00023002"/>
    </source>
</evidence>
<dbReference type="InterPro" id="IPR016162">
    <property type="entry name" value="Ald_DH_N"/>
</dbReference>
<dbReference type="PANTHER" id="PTHR11699">
    <property type="entry name" value="ALDEHYDE DEHYDROGENASE-RELATED"/>
    <property type="match status" value="1"/>
</dbReference>
<dbReference type="InterPro" id="IPR016163">
    <property type="entry name" value="Ald_DH_C"/>
</dbReference>
<dbReference type="SUPFAM" id="SSF53720">
    <property type="entry name" value="ALDH-like"/>
    <property type="match status" value="1"/>
</dbReference>
<evidence type="ECO:0000313" key="4">
    <source>
        <dbReference type="EMBL" id="MWA02538.1"/>
    </source>
</evidence>
<comment type="similarity">
    <text evidence="1">Belongs to the aldehyde dehydrogenase family.</text>
</comment>
<dbReference type="CDD" id="cd07078">
    <property type="entry name" value="ALDH"/>
    <property type="match status" value="1"/>
</dbReference>
<evidence type="ECO:0000259" key="3">
    <source>
        <dbReference type="Pfam" id="PF00171"/>
    </source>
</evidence>
<dbReference type="InterPro" id="IPR016161">
    <property type="entry name" value="Ald_DH/histidinol_DH"/>
</dbReference>
<reference evidence="4" key="1">
    <citation type="submission" date="2019-12" db="EMBL/GenBank/DDBJ databases">
        <title>Actinomadura physcomitrii sp. nov., a novel actinomycete isolated from moss [Physcomitrium sphaericum (Ludw) Fuernr].</title>
        <authorList>
            <person name="Zhuang X."/>
        </authorList>
    </citation>
    <scope>NUCLEOTIDE SEQUENCE [LARGE SCALE GENOMIC DNA]</scope>
    <source>
        <strain evidence="4">LD22</strain>
    </source>
</reference>
<dbReference type="EMBL" id="WBMS02000014">
    <property type="protein sequence ID" value="MWA02538.1"/>
    <property type="molecule type" value="Genomic_DNA"/>
</dbReference>
<sequence>MRPGDRWTLAGARWSRGGGDGAFTVADPATGEPVGEVPVGTAVDVAAAVAAATRAAPGWAAAAPAERGAALHAAARAVEEHAAELAALVTAEMGKPAGDALGGVQAGIGTLRQYAELGPLHGGRSLQGGWSAADFTAREPLGLVAVITPWNDPVAIACGLIGAAVATGNTVVHKPSERTPHTGALLTELLAGALPAGVVNMVSGDGTTGEALAAHPDLDAVAHVGSTRTGRRIAELTAGTGAKALLENGGVDPLIVDAGVDPGWAAGQAAAGCFANAGQICTSVERIYVHESAAREFVGALTARAQALRTGPGRDPSTELGPLVDERHRAHVHEQVEKAVADGARLRAGGRIPAGPGCFYPATVLDGCTDRMAVMAEETFGPVAPVRAVASFEEALDRANRSRYGLAATVLTRDMAHAQQAWRTLKAGTVKINAVFGGAPGGAATPRRASGRGFGYGPELLDEMTAVKVVHLQTDVP</sequence>
<feature type="domain" description="Aldehyde dehydrogenase" evidence="3">
    <location>
        <begin position="21"/>
        <end position="470"/>
    </location>
</feature>
<comment type="caution">
    <text evidence="4">The sequence shown here is derived from an EMBL/GenBank/DDBJ whole genome shotgun (WGS) entry which is preliminary data.</text>
</comment>
<evidence type="ECO:0000313" key="5">
    <source>
        <dbReference type="Proteomes" id="UP000462055"/>
    </source>
</evidence>
<evidence type="ECO:0000256" key="1">
    <source>
        <dbReference type="ARBA" id="ARBA00009986"/>
    </source>
</evidence>